<evidence type="ECO:0000259" key="1">
    <source>
        <dbReference type="Pfam" id="PF02538"/>
    </source>
</evidence>
<dbReference type="GO" id="GO:0005829">
    <property type="term" value="C:cytosol"/>
    <property type="evidence" value="ECO:0007669"/>
    <property type="project" value="TreeGrafter"/>
</dbReference>
<keyword evidence="3" id="KW-1185">Reference proteome</keyword>
<dbReference type="Proteomes" id="UP000281343">
    <property type="component" value="Unassembled WGS sequence"/>
</dbReference>
<evidence type="ECO:0000313" key="2">
    <source>
        <dbReference type="EMBL" id="RMA42273.1"/>
    </source>
</evidence>
<dbReference type="GO" id="GO:0017168">
    <property type="term" value="F:5-oxoprolinase (ATP-hydrolyzing) activity"/>
    <property type="evidence" value="ECO:0007669"/>
    <property type="project" value="TreeGrafter"/>
</dbReference>
<dbReference type="Pfam" id="PF02538">
    <property type="entry name" value="Hydantoinase_B"/>
    <property type="match status" value="1"/>
</dbReference>
<dbReference type="AlphaFoldDB" id="A0A3L9Y7I2"/>
<proteinExistence type="predicted"/>
<evidence type="ECO:0000313" key="3">
    <source>
        <dbReference type="Proteomes" id="UP000281343"/>
    </source>
</evidence>
<protein>
    <submittedName>
        <fullName evidence="2">Hydantoinase B/oxoprolinase family protein</fullName>
    </submittedName>
</protein>
<dbReference type="OrthoDB" id="9761586at2"/>
<dbReference type="InterPro" id="IPR045079">
    <property type="entry name" value="Oxoprolinase-like"/>
</dbReference>
<name>A0A3L9Y7I2_9RHOB</name>
<feature type="domain" description="Hydantoinase B/oxoprolinase" evidence="1">
    <location>
        <begin position="3"/>
        <end position="512"/>
    </location>
</feature>
<comment type="caution">
    <text evidence="2">The sequence shown here is derived from an EMBL/GenBank/DDBJ whole genome shotgun (WGS) entry which is preliminary data.</text>
</comment>
<accession>A0A3L9Y7I2</accession>
<dbReference type="EMBL" id="RCNT01000004">
    <property type="protein sequence ID" value="RMA42273.1"/>
    <property type="molecule type" value="Genomic_DNA"/>
</dbReference>
<organism evidence="2 3">
    <name type="scientific">Rhodophyticola porphyridii</name>
    <dbReference type="NCBI Taxonomy" id="1852017"/>
    <lineage>
        <taxon>Bacteria</taxon>
        <taxon>Pseudomonadati</taxon>
        <taxon>Pseudomonadota</taxon>
        <taxon>Alphaproteobacteria</taxon>
        <taxon>Rhodobacterales</taxon>
        <taxon>Roseobacteraceae</taxon>
        <taxon>Rhodophyticola</taxon>
    </lineage>
</organism>
<dbReference type="PANTHER" id="PTHR11365:SF23">
    <property type="entry name" value="HYPOTHETICAL 5-OXOPROLINASE (EUROFUNG)-RELATED"/>
    <property type="match status" value="1"/>
</dbReference>
<dbReference type="PANTHER" id="PTHR11365">
    <property type="entry name" value="5-OXOPROLINASE RELATED"/>
    <property type="match status" value="1"/>
</dbReference>
<dbReference type="InterPro" id="IPR003692">
    <property type="entry name" value="Hydantoinase_B"/>
</dbReference>
<dbReference type="GO" id="GO:0006749">
    <property type="term" value="P:glutathione metabolic process"/>
    <property type="evidence" value="ECO:0007669"/>
    <property type="project" value="TreeGrafter"/>
</dbReference>
<gene>
    <name evidence="2" type="ORF">D9R08_09160</name>
</gene>
<sequence length="518" mass="54852">MPDTFTLSVVQAALESAAEEMFEVLRKTAMSPIIYEVLDVGTGITDAEGALVSSGAGIPSFVGVLDKTVTAILTQEGSTVAPGDVFLTNDPNHGGVTHLNDVVVAEPVFVGADCVAWVASIAHWGDIGGRTPGSMATDVTDIVAEGLRLPVVRLFSGGRKNEAVIDIIRCNSRLPDQATGDLWAQVSAGRRAAALVRGLCARYGSDTFRAAIAEARRTGHARATAGLGRLPHGTFGITQPQDDGGIWHAGITITAERFTVDLRDAPEQTEGPYNTSRDGAVIACQILFKALTDPARFANAGSFEPLDVLTRPGSIFDPDPHAPHGYYFETRIRLIDMLWRGLATQAGADLPAGHFASIFGTVISGINPDTGRRYAMVEPQMGGWGATPDRPGNDAMFSTSHGDTFNCPVEVAEARYGFEVVEKTLGNRYAQPGERPGGRGIKTRLRMRAAAVMSAGYSHAVVPVWSLPGASDGGTNSLSLRRNGRVFEQAGFVSGLTLQPDDEIVLTTAHGGNATRRN</sequence>
<reference evidence="2 3" key="1">
    <citation type="submission" date="2018-10" db="EMBL/GenBank/DDBJ databases">
        <authorList>
            <person name="Jung H.S."/>
            <person name="Jeon C.O."/>
        </authorList>
    </citation>
    <scope>NUCLEOTIDE SEQUENCE [LARGE SCALE GENOMIC DNA]</scope>
    <source>
        <strain evidence="2 3">MA-7-27</strain>
    </source>
</reference>
<dbReference type="RefSeq" id="WP_121897753.1">
    <property type="nucleotide sequence ID" value="NZ_RCNT01000004.1"/>
</dbReference>